<dbReference type="InterPro" id="IPR058625">
    <property type="entry name" value="MdtA-like_BSH"/>
</dbReference>
<organism evidence="4 5">
    <name type="scientific">Amphritea atlantica</name>
    <dbReference type="NCBI Taxonomy" id="355243"/>
    <lineage>
        <taxon>Bacteria</taxon>
        <taxon>Pseudomonadati</taxon>
        <taxon>Pseudomonadota</taxon>
        <taxon>Gammaproteobacteria</taxon>
        <taxon>Oceanospirillales</taxon>
        <taxon>Oceanospirillaceae</taxon>
        <taxon>Amphritea</taxon>
    </lineage>
</organism>
<gene>
    <name evidence="4" type="ORF">KDX31_00880</name>
</gene>
<protein>
    <submittedName>
        <fullName evidence="4">Efflux RND transporter periplasmic adaptor subunit</fullName>
    </submittedName>
</protein>
<keyword evidence="2" id="KW-0732">Signal</keyword>
<dbReference type="InterPro" id="IPR006143">
    <property type="entry name" value="RND_pump_MFP"/>
</dbReference>
<comment type="similarity">
    <text evidence="1">Belongs to the membrane fusion protein (MFP) (TC 8.A.1) family.</text>
</comment>
<dbReference type="PANTHER" id="PTHR30469:SF15">
    <property type="entry name" value="HLYD FAMILY OF SECRETION PROTEINS"/>
    <property type="match status" value="1"/>
</dbReference>
<dbReference type="SUPFAM" id="SSF111369">
    <property type="entry name" value="HlyD-like secretion proteins"/>
    <property type="match status" value="1"/>
</dbReference>
<proteinExistence type="inferred from homology"/>
<dbReference type="EMBL" id="CP073344">
    <property type="protein sequence ID" value="UTW03638.1"/>
    <property type="molecule type" value="Genomic_DNA"/>
</dbReference>
<feature type="signal peptide" evidence="2">
    <location>
        <begin position="1"/>
        <end position="24"/>
    </location>
</feature>
<dbReference type="Gene3D" id="2.40.50.100">
    <property type="match status" value="1"/>
</dbReference>
<keyword evidence="5" id="KW-1185">Reference proteome</keyword>
<evidence type="ECO:0000259" key="3">
    <source>
        <dbReference type="Pfam" id="PF25917"/>
    </source>
</evidence>
<reference evidence="4" key="1">
    <citation type="submission" date="2021-04" db="EMBL/GenBank/DDBJ databases">
        <title>Oceanospirillales bacteria with DddD are important DMSP degraders in coastal seawater.</title>
        <authorList>
            <person name="Liu J."/>
        </authorList>
    </citation>
    <scope>NUCLEOTIDE SEQUENCE</scope>
    <source>
        <strain evidence="4">GY6</strain>
    </source>
</reference>
<accession>A0ABY5GV14</accession>
<sequence>MNKKQVMFMLAAGLLFTQAGSLHADELTLSTLGCMLEPSEKVQISSPVSGVLDKVQVKRGDSIKKGQSLFQLKAGVEREAVQLASVRAEFAKRKQQRNMDLYDEDILTANERDEIETELLIAKSELRLKQQELELRKVTSPIKGVVVNRFNNGGEYVNTDPILSLATLDPLHVDLLLPASYFGKVALKQELLIKPESEVIAASTAKVVIVDPLIDSASGTFRVQLVMRNPGNKIPAGIRCTAQAVNKP</sequence>
<feature type="chain" id="PRO_5046604263" evidence="2">
    <location>
        <begin position="25"/>
        <end position="248"/>
    </location>
</feature>
<evidence type="ECO:0000256" key="2">
    <source>
        <dbReference type="SAM" id="SignalP"/>
    </source>
</evidence>
<dbReference type="Pfam" id="PF25917">
    <property type="entry name" value="BSH_RND"/>
    <property type="match status" value="1"/>
</dbReference>
<evidence type="ECO:0000256" key="1">
    <source>
        <dbReference type="ARBA" id="ARBA00009477"/>
    </source>
</evidence>
<dbReference type="Gene3D" id="2.40.30.170">
    <property type="match status" value="1"/>
</dbReference>
<evidence type="ECO:0000313" key="5">
    <source>
        <dbReference type="Proteomes" id="UP001059950"/>
    </source>
</evidence>
<dbReference type="PANTHER" id="PTHR30469">
    <property type="entry name" value="MULTIDRUG RESISTANCE PROTEIN MDTA"/>
    <property type="match status" value="1"/>
</dbReference>
<dbReference type="Gene3D" id="1.10.287.470">
    <property type="entry name" value="Helix hairpin bin"/>
    <property type="match status" value="1"/>
</dbReference>
<evidence type="ECO:0000313" key="4">
    <source>
        <dbReference type="EMBL" id="UTW03638.1"/>
    </source>
</evidence>
<dbReference type="NCBIfam" id="TIGR01730">
    <property type="entry name" value="RND_mfp"/>
    <property type="match status" value="1"/>
</dbReference>
<name>A0ABY5GV14_9GAMM</name>
<feature type="domain" description="Multidrug resistance protein MdtA-like barrel-sandwich hybrid" evidence="3">
    <location>
        <begin position="40"/>
        <end position="161"/>
    </location>
</feature>
<dbReference type="Proteomes" id="UP001059950">
    <property type="component" value="Chromosome"/>
</dbReference>